<evidence type="ECO:0000313" key="12">
    <source>
        <dbReference type="EMBL" id="KAF0983339.1"/>
    </source>
</evidence>
<sequence length="520" mass="59326">MFKFVIATLLVLGVLICTTTDMVLSDIPVHCLYENVYGDWTFYKTPLNYDNSVIYNQCSIDQKQLPTTQLSIMNVRLVEPNIAILLGKPTIRGHFTMIYDQGMEIRLDNMRYFAFFNYTQSIVNNQTVVTSHCDQTFVGTYHDKTIAAKQWGCFKGFKTASEKSKTVQVFDHAEEKIKRIYEENTVFRNNDKYIAALNKAQKLWKAAPQPKFEGMTFAELKRLSGGRRSSHRRNALKMQAKMLRAQKETGIIHLYNPRTDSYEAVDAKKLRASLPAEFDWTNVKGRDYVVPVRNQEKCGSCYAFSSSDMFGSRVRILTNLTQTPVYSPQDIVDCSAYSQGCDGGFPFLVGKYSQDYGLTLEQCDPYQGQDTGKCNNKQCPAFMQKRLHATNYYFVGGYYGAPDMELHMMHEVYTNGPLAIGFEVYPDLRNYKHGVYRHVTKEELKAAGLNDAEMPHFEEVNHAVLLVGWGFENGVPYWRIKNSWSTAWGDNGYFKILRGSDECGVESDAEAGIVDARYIP</sequence>
<evidence type="ECO:0000256" key="6">
    <source>
        <dbReference type="ARBA" id="ARBA00029779"/>
    </source>
</evidence>
<comment type="caution">
    <text evidence="12">The sequence shown here is derived from an EMBL/GenBank/DDBJ whole genome shotgun (WGS) entry which is preliminary data.</text>
</comment>
<feature type="chain" id="PRO_5025540641" description="Dipeptidyl peptidase 1" evidence="10">
    <location>
        <begin position="26"/>
        <end position="520"/>
    </location>
</feature>
<evidence type="ECO:0000256" key="2">
    <source>
        <dbReference type="ARBA" id="ARBA00008455"/>
    </source>
</evidence>
<evidence type="ECO:0000256" key="4">
    <source>
        <dbReference type="ARBA" id="ARBA00014709"/>
    </source>
</evidence>
<dbReference type="VEuPathDB" id="AmoebaDB:NF0067670"/>
<evidence type="ECO:0000259" key="11">
    <source>
        <dbReference type="SMART" id="SM00645"/>
    </source>
</evidence>
<dbReference type="PROSITE" id="PS00639">
    <property type="entry name" value="THIOL_PROTEASE_HIS"/>
    <property type="match status" value="1"/>
</dbReference>
<comment type="cofactor">
    <cofactor evidence="1">
        <name>chloride</name>
        <dbReference type="ChEBI" id="CHEBI:17996"/>
    </cofactor>
</comment>
<dbReference type="InterPro" id="IPR000668">
    <property type="entry name" value="Peptidase_C1A_C"/>
</dbReference>
<dbReference type="SMART" id="SM00645">
    <property type="entry name" value="Pept_C1"/>
    <property type="match status" value="1"/>
</dbReference>
<keyword evidence="10" id="KW-0732">Signal</keyword>
<evidence type="ECO:0000256" key="8">
    <source>
        <dbReference type="ARBA" id="ARBA00032961"/>
    </source>
</evidence>
<dbReference type="InterPro" id="IPR000169">
    <property type="entry name" value="Pept_cys_AS"/>
</dbReference>
<dbReference type="RefSeq" id="XP_044568052.1">
    <property type="nucleotide sequence ID" value="XM_044700699.1"/>
</dbReference>
<name>A0A6A5CDG3_NAEFO</name>
<accession>A0A6A5CDG3</accession>
<feature type="signal peptide" evidence="10">
    <location>
        <begin position="1"/>
        <end position="25"/>
    </location>
</feature>
<dbReference type="OrthoDB" id="3789175at2759"/>
<organism evidence="12 13">
    <name type="scientific">Naegleria fowleri</name>
    <name type="common">Brain eating amoeba</name>
    <dbReference type="NCBI Taxonomy" id="5763"/>
    <lineage>
        <taxon>Eukaryota</taxon>
        <taxon>Discoba</taxon>
        <taxon>Heterolobosea</taxon>
        <taxon>Tetramitia</taxon>
        <taxon>Eutetramitia</taxon>
        <taxon>Vahlkampfiidae</taxon>
        <taxon>Naegleria</taxon>
    </lineage>
</organism>
<comment type="function">
    <text evidence="9">Thiol protease. Has dipeptidylpeptidase activity. Active against a broad range of dipeptide substrates composed of both polar and hydrophobic amino acids. Proline cannot occupy the P1 position and arginine cannot occupy the P2 position of the substrate. Can act as both an exopeptidase and endopeptidase. Activates serine proteases such as elastase, cathepsin G and granzymes A and B.</text>
</comment>
<evidence type="ECO:0000313" key="13">
    <source>
        <dbReference type="Proteomes" id="UP000444721"/>
    </source>
</evidence>
<dbReference type="VEuPathDB" id="AmoebaDB:NfTy_011910"/>
<comment type="subunit">
    <text evidence="3">Tetramer of heterotrimers consisting of exclusion domain, heavy- and light chains.</text>
</comment>
<evidence type="ECO:0000256" key="1">
    <source>
        <dbReference type="ARBA" id="ARBA00001923"/>
    </source>
</evidence>
<dbReference type="GeneID" id="68117619"/>
<dbReference type="Proteomes" id="UP000444721">
    <property type="component" value="Unassembled WGS sequence"/>
</dbReference>
<dbReference type="Gene3D" id="2.40.128.80">
    <property type="entry name" value="Cathepsin C, exclusion domain"/>
    <property type="match status" value="1"/>
</dbReference>
<dbReference type="GO" id="GO:0008234">
    <property type="term" value="F:cysteine-type peptidase activity"/>
    <property type="evidence" value="ECO:0007669"/>
    <property type="project" value="InterPro"/>
</dbReference>
<dbReference type="InterPro" id="IPR025660">
    <property type="entry name" value="Pept_his_AS"/>
</dbReference>
<gene>
    <name evidence="12" type="ORF">FDP41_010404</name>
</gene>
<evidence type="ECO:0000256" key="3">
    <source>
        <dbReference type="ARBA" id="ARBA00011610"/>
    </source>
</evidence>
<dbReference type="EMBL" id="VFQX01000006">
    <property type="protein sequence ID" value="KAF0983339.1"/>
    <property type="molecule type" value="Genomic_DNA"/>
</dbReference>
<comment type="similarity">
    <text evidence="2">Belongs to the peptidase C1 family.</text>
</comment>
<dbReference type="SUPFAM" id="SSF75001">
    <property type="entry name" value="Dipeptidyl peptidase I (cathepsin C), exclusion domain"/>
    <property type="match status" value="1"/>
</dbReference>
<dbReference type="OMA" id="ESMAVGI"/>
<dbReference type="PRINTS" id="PR00705">
    <property type="entry name" value="PAPAIN"/>
</dbReference>
<dbReference type="InterPro" id="IPR014882">
    <property type="entry name" value="CathepsinC_exc"/>
</dbReference>
<dbReference type="GO" id="GO:0006508">
    <property type="term" value="P:proteolysis"/>
    <property type="evidence" value="ECO:0007669"/>
    <property type="project" value="InterPro"/>
</dbReference>
<evidence type="ECO:0000256" key="10">
    <source>
        <dbReference type="SAM" id="SignalP"/>
    </source>
</evidence>
<dbReference type="Pfam" id="PF00112">
    <property type="entry name" value="Peptidase_C1"/>
    <property type="match status" value="1"/>
</dbReference>
<dbReference type="InterPro" id="IPR038765">
    <property type="entry name" value="Papain-like_cys_pep_sf"/>
</dbReference>
<dbReference type="InterPro" id="IPR036496">
    <property type="entry name" value="CathepsinC_exc_dom_sf"/>
</dbReference>
<dbReference type="Gene3D" id="3.90.70.10">
    <property type="entry name" value="Cysteine proteinases"/>
    <property type="match status" value="1"/>
</dbReference>
<dbReference type="InterPro" id="IPR013128">
    <property type="entry name" value="Peptidase_C1A"/>
</dbReference>
<dbReference type="Pfam" id="PF08773">
    <property type="entry name" value="CathepsinC_exc"/>
    <property type="match status" value="1"/>
</dbReference>
<reference evidence="12 13" key="1">
    <citation type="journal article" date="2019" name="Sci. Rep.">
        <title>Nanopore sequencing improves the draft genome of the human pathogenic amoeba Naegleria fowleri.</title>
        <authorList>
            <person name="Liechti N."/>
            <person name="Schurch N."/>
            <person name="Bruggmann R."/>
            <person name="Wittwer M."/>
        </authorList>
    </citation>
    <scope>NUCLEOTIDE SEQUENCE [LARGE SCALE GENOMIC DNA]</scope>
    <source>
        <strain evidence="12 13">ATCC 30894</strain>
    </source>
</reference>
<dbReference type="PROSITE" id="PS00139">
    <property type="entry name" value="THIOL_PROTEASE_CYS"/>
    <property type="match status" value="1"/>
</dbReference>
<dbReference type="SUPFAM" id="SSF54001">
    <property type="entry name" value="Cysteine proteinases"/>
    <property type="match status" value="1"/>
</dbReference>
<feature type="domain" description="Peptidase C1A papain C-terminal" evidence="11">
    <location>
        <begin position="274"/>
        <end position="513"/>
    </location>
</feature>
<dbReference type="VEuPathDB" id="AmoebaDB:FDP41_010404"/>
<protein>
    <recommendedName>
        <fullName evidence="4">Dipeptidyl peptidase 1</fullName>
    </recommendedName>
    <alternativeName>
        <fullName evidence="6">Cathepsin C</fullName>
    </alternativeName>
    <alternativeName>
        <fullName evidence="5">Cathepsin J</fullName>
    </alternativeName>
    <alternativeName>
        <fullName evidence="8">Dipeptidyl peptidase I</fullName>
    </alternativeName>
    <alternativeName>
        <fullName evidence="7">Dipeptidyl transferase</fullName>
    </alternativeName>
</protein>
<dbReference type="AlphaFoldDB" id="A0A6A5CDG3"/>
<proteinExistence type="inferred from homology"/>
<dbReference type="PANTHER" id="PTHR12411">
    <property type="entry name" value="CYSTEINE PROTEASE FAMILY C1-RELATED"/>
    <property type="match status" value="1"/>
</dbReference>
<evidence type="ECO:0000256" key="7">
    <source>
        <dbReference type="ARBA" id="ARBA00030778"/>
    </source>
</evidence>
<keyword evidence="13" id="KW-1185">Reference proteome</keyword>
<evidence type="ECO:0000256" key="9">
    <source>
        <dbReference type="ARBA" id="ARBA00045556"/>
    </source>
</evidence>
<evidence type="ECO:0000256" key="5">
    <source>
        <dbReference type="ARBA" id="ARBA00029762"/>
    </source>
</evidence>